<proteinExistence type="predicted"/>
<dbReference type="AlphaFoldDB" id="A0AAD5RPK1"/>
<sequence length="136" mass="15055">MFRATSDVVDTTSSPATQATARPTTNIRGCCAFRGRSHEHSNRSSTEYTARGPRSFDVEHGVQADFSPQERRRRRSGGTPDELAEIELGFGESSGSRDTKAGKACQIVFGIVEEYTTFRHSVGRRGGRVRRGDRRC</sequence>
<evidence type="ECO:0000256" key="1">
    <source>
        <dbReference type="SAM" id="MobiDB-lite"/>
    </source>
</evidence>
<gene>
    <name evidence="2" type="ORF">MKZ38_003068</name>
</gene>
<dbReference type="EMBL" id="JAKWBI020000198">
    <property type="protein sequence ID" value="KAJ2899396.1"/>
    <property type="molecule type" value="Genomic_DNA"/>
</dbReference>
<comment type="caution">
    <text evidence="2">The sequence shown here is derived from an EMBL/GenBank/DDBJ whole genome shotgun (WGS) entry which is preliminary data.</text>
</comment>
<feature type="region of interest" description="Disordered" evidence="1">
    <location>
        <begin position="1"/>
        <end position="100"/>
    </location>
</feature>
<feature type="compositionally biased region" description="Polar residues" evidence="1">
    <location>
        <begin position="8"/>
        <end position="27"/>
    </location>
</feature>
<keyword evidence="3" id="KW-1185">Reference proteome</keyword>
<evidence type="ECO:0000313" key="2">
    <source>
        <dbReference type="EMBL" id="KAJ2899396.1"/>
    </source>
</evidence>
<name>A0AAD5RPK1_9PEZI</name>
<organism evidence="2 3">
    <name type="scientific">Zalerion maritima</name>
    <dbReference type="NCBI Taxonomy" id="339359"/>
    <lineage>
        <taxon>Eukaryota</taxon>
        <taxon>Fungi</taxon>
        <taxon>Dikarya</taxon>
        <taxon>Ascomycota</taxon>
        <taxon>Pezizomycotina</taxon>
        <taxon>Sordariomycetes</taxon>
        <taxon>Lulworthiomycetidae</taxon>
        <taxon>Lulworthiales</taxon>
        <taxon>Lulworthiaceae</taxon>
        <taxon>Zalerion</taxon>
    </lineage>
</organism>
<accession>A0AAD5RPK1</accession>
<evidence type="ECO:0000313" key="3">
    <source>
        <dbReference type="Proteomes" id="UP001201980"/>
    </source>
</evidence>
<protein>
    <submittedName>
        <fullName evidence="2">Uncharacterized protein</fullName>
    </submittedName>
</protein>
<reference evidence="2" key="1">
    <citation type="submission" date="2022-07" db="EMBL/GenBank/DDBJ databases">
        <title>Draft genome sequence of Zalerion maritima ATCC 34329, a (micro)plastics degrading marine fungus.</title>
        <authorList>
            <person name="Paco A."/>
            <person name="Goncalves M.F.M."/>
            <person name="Rocha-Santos T.A.P."/>
            <person name="Alves A."/>
        </authorList>
    </citation>
    <scope>NUCLEOTIDE SEQUENCE</scope>
    <source>
        <strain evidence="2">ATCC 34329</strain>
    </source>
</reference>
<dbReference type="Proteomes" id="UP001201980">
    <property type="component" value="Unassembled WGS sequence"/>
</dbReference>